<dbReference type="AlphaFoldDB" id="A0A365YCD1"/>
<evidence type="ECO:0000256" key="1">
    <source>
        <dbReference type="ARBA" id="ARBA00004141"/>
    </source>
</evidence>
<dbReference type="InterPro" id="IPR017475">
    <property type="entry name" value="EPS_sugar_tfrase"/>
</dbReference>
<evidence type="ECO:0000313" key="9">
    <source>
        <dbReference type="EMBL" id="RBL99663.1"/>
    </source>
</evidence>
<dbReference type="RefSeq" id="WP_052772322.1">
    <property type="nucleotide sequence ID" value="NZ_POAF01000007.1"/>
</dbReference>
<evidence type="ECO:0000256" key="5">
    <source>
        <dbReference type="ARBA" id="ARBA00022989"/>
    </source>
</evidence>
<organism evidence="9 10">
    <name type="scientific">Glutamicibacter soli</name>
    <dbReference type="NCBI Taxonomy" id="453836"/>
    <lineage>
        <taxon>Bacteria</taxon>
        <taxon>Bacillati</taxon>
        <taxon>Actinomycetota</taxon>
        <taxon>Actinomycetes</taxon>
        <taxon>Micrococcales</taxon>
        <taxon>Micrococcaceae</taxon>
        <taxon>Glutamicibacter</taxon>
    </lineage>
</organism>
<protein>
    <submittedName>
        <fullName evidence="9">Sugar transferase</fullName>
    </submittedName>
</protein>
<evidence type="ECO:0000259" key="8">
    <source>
        <dbReference type="Pfam" id="PF02397"/>
    </source>
</evidence>
<evidence type="ECO:0000256" key="4">
    <source>
        <dbReference type="ARBA" id="ARBA00022692"/>
    </source>
</evidence>
<evidence type="ECO:0000256" key="2">
    <source>
        <dbReference type="ARBA" id="ARBA00006464"/>
    </source>
</evidence>
<dbReference type="PANTHER" id="PTHR30576">
    <property type="entry name" value="COLANIC BIOSYNTHESIS UDP-GLUCOSE LIPID CARRIER TRANSFERASE"/>
    <property type="match status" value="1"/>
</dbReference>
<dbReference type="EMBL" id="POAF01000007">
    <property type="protein sequence ID" value="RBL99663.1"/>
    <property type="molecule type" value="Genomic_DNA"/>
</dbReference>
<dbReference type="Pfam" id="PF02397">
    <property type="entry name" value="Bac_transf"/>
    <property type="match status" value="1"/>
</dbReference>
<evidence type="ECO:0000256" key="7">
    <source>
        <dbReference type="SAM" id="Phobius"/>
    </source>
</evidence>
<comment type="subcellular location">
    <subcellularLocation>
        <location evidence="1">Membrane</location>
        <topology evidence="1">Multi-pass membrane protein</topology>
    </subcellularLocation>
</comment>
<dbReference type="GO" id="GO:0016780">
    <property type="term" value="F:phosphotransferase activity, for other substituted phosphate groups"/>
    <property type="evidence" value="ECO:0007669"/>
    <property type="project" value="TreeGrafter"/>
</dbReference>
<dbReference type="Proteomes" id="UP000252167">
    <property type="component" value="Unassembled WGS sequence"/>
</dbReference>
<evidence type="ECO:0000256" key="6">
    <source>
        <dbReference type="ARBA" id="ARBA00023136"/>
    </source>
</evidence>
<feature type="domain" description="Bacterial sugar transferase" evidence="8">
    <location>
        <begin position="316"/>
        <end position="504"/>
    </location>
</feature>
<feature type="transmembrane region" description="Helical" evidence="7">
    <location>
        <begin position="141"/>
        <end position="161"/>
    </location>
</feature>
<evidence type="ECO:0000313" key="10">
    <source>
        <dbReference type="Proteomes" id="UP000252167"/>
    </source>
</evidence>
<keyword evidence="6 7" id="KW-0472">Membrane</keyword>
<accession>A0A365YCD1</accession>
<name>A0A365YCD1_9MICC</name>
<evidence type="ECO:0000256" key="3">
    <source>
        <dbReference type="ARBA" id="ARBA00022679"/>
    </source>
</evidence>
<reference evidence="9 10" key="1">
    <citation type="submission" date="2018-01" db="EMBL/GenBank/DDBJ databases">
        <title>Glutamicibacter soli strain NHPC-3 Whole genome sequence and assembly.</title>
        <authorList>
            <person name="Choudhury P."/>
            <person name="Gupta D."/>
            <person name="Sengupta K."/>
            <person name="Jawed A."/>
            <person name="Sultana N."/>
            <person name="Saha P."/>
        </authorList>
    </citation>
    <scope>NUCLEOTIDE SEQUENCE [LARGE SCALE GENOMIC DNA]</scope>
    <source>
        <strain evidence="9 10">NHPC-3</strain>
    </source>
</reference>
<keyword evidence="4 7" id="KW-0812">Transmembrane</keyword>
<dbReference type="GO" id="GO:0016020">
    <property type="term" value="C:membrane"/>
    <property type="evidence" value="ECO:0007669"/>
    <property type="project" value="UniProtKB-SubCell"/>
</dbReference>
<gene>
    <name evidence="9" type="ORF">C1H84_14725</name>
</gene>
<keyword evidence="10" id="KW-1185">Reference proteome</keyword>
<dbReference type="NCBIfam" id="TIGR03025">
    <property type="entry name" value="EPS_sugtrans"/>
    <property type="match status" value="1"/>
</dbReference>
<keyword evidence="5 7" id="KW-1133">Transmembrane helix</keyword>
<dbReference type="PANTHER" id="PTHR30576:SF10">
    <property type="entry name" value="SLL5057 PROTEIN"/>
    <property type="match status" value="1"/>
</dbReference>
<keyword evidence="3 9" id="KW-0808">Transferase</keyword>
<comment type="similarity">
    <text evidence="2">Belongs to the bacterial sugar transferase family.</text>
</comment>
<sequence length="509" mass="56170">MSQISGRLESNNFGSSKLFGATRPAEPAAASTAAVDGRRYVRRLAVTDFVIIAVASILPEVFVLAGGQLNPEAQQLSQHFALTGAVVALAWILSLVFFQTRAAGRIAVGMQEYKFLVYATAAVAGGIGLIALITGNLDYRLFILLSLPVGLGALLLGRWGWRQWLARQRQRGFALSNVLVYGQIKDAPYVVRQISKQSGPAYRVVGVLLDGAQDEDSEQVLRMADPTLPLSYDTGAIEDEVLRYGADSVVVAGPLTGGNSALQELGWRLEKTGTKLIVVSSLTNVASRRVRTSPVDGMPLLHVELARFTGWRFLLKRGFDIVFASLALLGLSPVFLVIALLIRLDGPGKIFYKQERAGLDGLPFHMLKFRSMVENAEERLAELEAQNEGAGPLFKLKDDPRVTRIGRLLRKHSLDELPQFINVLRGEMSVVGPRPPLFKEVEAYTGHDHRRLYLKPGVTGLWQVSGRSNLDWAESIRLDLYYAENWTVLSDLRIVWRTFKVMIKPDGAY</sequence>
<feature type="transmembrane region" description="Helical" evidence="7">
    <location>
        <begin position="115"/>
        <end position="135"/>
    </location>
</feature>
<dbReference type="InterPro" id="IPR003362">
    <property type="entry name" value="Bact_transf"/>
</dbReference>
<feature type="transmembrane region" description="Helical" evidence="7">
    <location>
        <begin position="46"/>
        <end position="67"/>
    </location>
</feature>
<proteinExistence type="inferred from homology"/>
<feature type="transmembrane region" description="Helical" evidence="7">
    <location>
        <begin position="79"/>
        <end position="103"/>
    </location>
</feature>
<feature type="transmembrane region" description="Helical" evidence="7">
    <location>
        <begin position="321"/>
        <end position="342"/>
    </location>
</feature>
<comment type="caution">
    <text evidence="9">The sequence shown here is derived from an EMBL/GenBank/DDBJ whole genome shotgun (WGS) entry which is preliminary data.</text>
</comment>